<evidence type="ECO:0000256" key="1">
    <source>
        <dbReference type="ARBA" id="ARBA00004479"/>
    </source>
</evidence>
<accession>A0A6J0J7E9</accession>
<dbReference type="Pfam" id="PF07714">
    <property type="entry name" value="PK_Tyr_Ser-Thr"/>
    <property type="match status" value="1"/>
</dbReference>
<dbReference type="GO" id="GO:0009925">
    <property type="term" value="C:basal plasma membrane"/>
    <property type="evidence" value="ECO:0007669"/>
    <property type="project" value="TreeGrafter"/>
</dbReference>
<keyword evidence="5 20" id="KW-0812">Transmembrane</keyword>
<feature type="compositionally biased region" description="Polar residues" evidence="19">
    <location>
        <begin position="960"/>
        <end position="969"/>
    </location>
</feature>
<feature type="compositionally biased region" description="Basic and acidic residues" evidence="19">
    <location>
        <begin position="1133"/>
        <end position="1144"/>
    </location>
</feature>
<sequence length="1213" mass="134195">MYNNCEIVMGNLEIVLIDHAQDLSFLQTIREVTGYILIAMNVFASLPLQNLRVIRGTQFYEEKFALFVLLNYNPNATHALRHLGLNQLTEILAGGVYIEKNAQLCHVDTVEWRDIMRDTRQEPIVRDNGKACAPCHESCGGHCWGPGPEDCQKLTKTICAPQCNGRCFGRAPNECCHEECAGGCTGPLRTHCFACRHFNDSGECVPLCPQPLIYNKLTFQLEPNPDTKYQYGGVCVRECPHNFVVDQSSCVRACPNDKMEVEKNGLKMCEPCGGLCPKACEGTGAGSKYQTVDSSNIDTFINCTKILGNLDFLITGLEGDPWRNISALDPEKLNVFRTVREITGYLNIQSWPKHMQNFSVFSNLETIGGRSLYKACSEPPLPPAEQEGKVCDPLCSAEGCWGPGPGQCLSCRHYSRRGVCVPTCRFTHGETREFSQDGECFECHPECERIEGGVTCNGSGADTCTRCAHYRDGPHCVERCPDGVLGERGPIYKFPDGSRECRPCHENCTRGCLGPLLRDCLGDALPVSRKAPTLIAVMVVGGLFLSCSIVLLALLYWRGKKIQKKRAMRRYLERGESLEPLDPSEKANKVLARIFKETELKRLKVLGSGVFGTVHKGIWIPDGDSIKIPVSIKVIQDWSGQQSFHAVTDHMLAIGSLDHSYIVRLLGICPGPQLQLVTQLLPLGSVLEYVRKNRDSISPQLLLNWCVQVAKGMYYLEEHRMVHRNLAARNVLLKSPSQVQVADFGIADLLYPDDKKYFYNEVKTPIKWMALESIHFGKYTHQSDVWSYGVTLWEMMTFGSEPYAGIRLAEVPDLLEKGERLSQPQICTIDVYMVMVKCWMIDENIRPTFKELANEFTRMARDPPRYLVIKESGAVPPAEPPTLSDKELDDMETLELDEEEELDVSFGPTTGLYPQRPRGSCARSPSLLSPPAGYIPMNQPGLGSTRLGGGSRPLRRSRQESLGRTVSESSEGRGTASELDLGEGGSLSGSLCRSLRSRGDSAYLSQRESFPPPPPSSEGSEEDPNGYVTPNCAQRDPDPAGGSMPEPEEEEYEYMNRRPGGAPGAPQPRPASLEELGYEYMEVGSEPGGPPGAPPGRGGQDEEDYEYMNKQPRLSRSLGSVSGGPGPRPEGSPPRHDGYTDMRPGETPAPPAPEEEQGYEEMEAVVTPRCPGCRGPPTPCMKPLRSLEASDCAFDNPDYWHSRLFAKADAQRT</sequence>
<dbReference type="AlphaFoldDB" id="A0A6J0J7E9"/>
<keyword evidence="9 17" id="KW-0067">ATP-binding</keyword>
<evidence type="ECO:0000256" key="16">
    <source>
        <dbReference type="ARBA" id="ARBA00051243"/>
    </source>
</evidence>
<feature type="region of interest" description="Disordered" evidence="19">
    <location>
        <begin position="897"/>
        <end position="1163"/>
    </location>
</feature>
<evidence type="ECO:0000256" key="8">
    <source>
        <dbReference type="ARBA" id="ARBA00022777"/>
    </source>
</evidence>
<dbReference type="GO" id="GO:0008284">
    <property type="term" value="P:positive regulation of cell population proliferation"/>
    <property type="evidence" value="ECO:0007669"/>
    <property type="project" value="TreeGrafter"/>
</dbReference>
<dbReference type="Proteomes" id="UP000504624">
    <property type="component" value="Unplaced"/>
</dbReference>
<feature type="domain" description="Protein kinase" evidence="21">
    <location>
        <begin position="600"/>
        <end position="857"/>
    </location>
</feature>
<evidence type="ECO:0000256" key="20">
    <source>
        <dbReference type="SAM" id="Phobius"/>
    </source>
</evidence>
<dbReference type="InterPro" id="IPR032778">
    <property type="entry name" value="GF_recep_IV"/>
</dbReference>
<feature type="binding site" evidence="18">
    <location>
        <begin position="606"/>
        <end position="614"/>
    </location>
    <ligand>
        <name>ATP</name>
        <dbReference type="ChEBI" id="CHEBI:30616"/>
    </ligand>
</feature>
<comment type="subcellular location">
    <subcellularLocation>
        <location evidence="1">Membrane</location>
        <topology evidence="1">Single-pass type I membrane protein</topology>
    </subcellularLocation>
</comment>
<keyword evidence="13" id="KW-1015">Disulfide bond</keyword>
<dbReference type="GO" id="GO:0005524">
    <property type="term" value="F:ATP binding"/>
    <property type="evidence" value="ECO:0007669"/>
    <property type="project" value="UniProtKB-UniRule"/>
</dbReference>
<evidence type="ECO:0000259" key="21">
    <source>
        <dbReference type="PROSITE" id="PS50011"/>
    </source>
</evidence>
<evidence type="ECO:0000256" key="12">
    <source>
        <dbReference type="ARBA" id="ARBA00023137"/>
    </source>
</evidence>
<comment type="similarity">
    <text evidence="17">Belongs to the protein kinase superfamily. Tyr protein kinase family. EGF receptor subfamily.</text>
</comment>
<comment type="catalytic activity">
    <reaction evidence="16">
        <text>L-tyrosyl-[protein] + ATP = O-phospho-L-tyrosyl-[protein] + ADP + H(+)</text>
        <dbReference type="Rhea" id="RHEA:10596"/>
        <dbReference type="Rhea" id="RHEA-COMP:10136"/>
        <dbReference type="Rhea" id="RHEA-COMP:20101"/>
        <dbReference type="ChEBI" id="CHEBI:15378"/>
        <dbReference type="ChEBI" id="CHEBI:30616"/>
        <dbReference type="ChEBI" id="CHEBI:46858"/>
        <dbReference type="ChEBI" id="CHEBI:61978"/>
        <dbReference type="ChEBI" id="CHEBI:456216"/>
        <dbReference type="EC" id="2.7.10.1"/>
    </reaction>
</comment>
<dbReference type="EC" id="2.7.10.1" evidence="2 17"/>
<feature type="transmembrane region" description="Helical" evidence="20">
    <location>
        <begin position="534"/>
        <end position="557"/>
    </location>
</feature>
<dbReference type="Gene3D" id="1.10.510.10">
    <property type="entry name" value="Transferase(Phosphotransferase) domain 1"/>
    <property type="match status" value="1"/>
</dbReference>
<dbReference type="InterPro" id="IPR050122">
    <property type="entry name" value="RTK"/>
</dbReference>
<dbReference type="FunFam" id="3.80.20.20:FF:000004">
    <property type="entry name" value="Receptor protein-tyrosine kinase"/>
    <property type="match status" value="1"/>
</dbReference>
<evidence type="ECO:0000256" key="7">
    <source>
        <dbReference type="ARBA" id="ARBA00022741"/>
    </source>
</evidence>
<evidence type="ECO:0000256" key="4">
    <source>
        <dbReference type="ARBA" id="ARBA00022679"/>
    </source>
</evidence>
<dbReference type="FunFam" id="2.10.220.10:FF:000001">
    <property type="entry name" value="Receptor protein-tyrosine kinase"/>
    <property type="match status" value="1"/>
</dbReference>
<dbReference type="Gene3D" id="3.80.20.20">
    <property type="entry name" value="Receptor L-domain"/>
    <property type="match status" value="3"/>
</dbReference>
<dbReference type="CTD" id="2065"/>
<dbReference type="GO" id="GO:0043066">
    <property type="term" value="P:negative regulation of apoptotic process"/>
    <property type="evidence" value="ECO:0007669"/>
    <property type="project" value="TreeGrafter"/>
</dbReference>
<name>A0A6J0J7E9_9PASS</name>
<dbReference type="SMART" id="SM00261">
    <property type="entry name" value="FU"/>
    <property type="match status" value="5"/>
</dbReference>
<evidence type="ECO:0000256" key="9">
    <source>
        <dbReference type="ARBA" id="ARBA00022840"/>
    </source>
</evidence>
<evidence type="ECO:0000256" key="10">
    <source>
        <dbReference type="ARBA" id="ARBA00022989"/>
    </source>
</evidence>
<keyword evidence="4 17" id="KW-0808">Transferase</keyword>
<dbReference type="CDD" id="cd12095">
    <property type="entry name" value="TM_ErbB3"/>
    <property type="match status" value="1"/>
</dbReference>
<keyword evidence="8 17" id="KW-0418">Kinase</keyword>
<dbReference type="CDD" id="cd00064">
    <property type="entry name" value="FU"/>
    <property type="match status" value="4"/>
</dbReference>
<dbReference type="InterPro" id="IPR036941">
    <property type="entry name" value="Rcpt_L-dom_sf"/>
</dbReference>
<evidence type="ECO:0000256" key="5">
    <source>
        <dbReference type="ARBA" id="ARBA00022692"/>
    </source>
</evidence>
<evidence type="ECO:0000256" key="3">
    <source>
        <dbReference type="ARBA" id="ARBA00022553"/>
    </source>
</evidence>
<gene>
    <name evidence="23" type="primary">ERBB3</name>
</gene>
<dbReference type="FunFam" id="2.10.220.10:FF:000002">
    <property type="entry name" value="Receptor protein-tyrosine kinase"/>
    <property type="match status" value="1"/>
</dbReference>
<evidence type="ECO:0000256" key="19">
    <source>
        <dbReference type="SAM" id="MobiDB-lite"/>
    </source>
</evidence>
<keyword evidence="22" id="KW-1185">Reference proteome</keyword>
<dbReference type="GO" id="GO:0038131">
    <property type="term" value="F:neuregulin receptor activity"/>
    <property type="evidence" value="ECO:0007669"/>
    <property type="project" value="TreeGrafter"/>
</dbReference>
<keyword evidence="14 17" id="KW-0675">Receptor</keyword>
<evidence type="ECO:0000256" key="17">
    <source>
        <dbReference type="PIRNR" id="PIRNR000619"/>
    </source>
</evidence>
<protein>
    <recommendedName>
        <fullName evidence="2 17">Receptor protein-tyrosine kinase</fullName>
        <ecNumber evidence="2 17">2.7.10.1</ecNumber>
    </recommendedName>
</protein>
<dbReference type="PRINTS" id="PR00109">
    <property type="entry name" value="TYRKINASE"/>
</dbReference>
<dbReference type="GO" id="GO:0038132">
    <property type="term" value="F:neuregulin binding"/>
    <property type="evidence" value="ECO:0007669"/>
    <property type="project" value="TreeGrafter"/>
</dbReference>
<dbReference type="GO" id="GO:0007169">
    <property type="term" value="P:cell surface receptor protein tyrosine kinase signaling pathway"/>
    <property type="evidence" value="ECO:0007669"/>
    <property type="project" value="UniProtKB-UniRule"/>
</dbReference>
<dbReference type="Pfam" id="PF00757">
    <property type="entry name" value="Furin-like"/>
    <property type="match status" value="1"/>
</dbReference>
<evidence type="ECO:0000256" key="2">
    <source>
        <dbReference type="ARBA" id="ARBA00011902"/>
    </source>
</evidence>
<dbReference type="InterPro" id="IPR000494">
    <property type="entry name" value="Rcpt_L-dom"/>
</dbReference>
<dbReference type="SUPFAM" id="SSF52058">
    <property type="entry name" value="L domain-like"/>
    <property type="match status" value="2"/>
</dbReference>
<proteinExistence type="inferred from homology"/>
<feature type="compositionally biased region" description="Acidic residues" evidence="19">
    <location>
        <begin position="1153"/>
        <end position="1163"/>
    </location>
</feature>
<dbReference type="InterPro" id="IPR011009">
    <property type="entry name" value="Kinase-like_dom_sf"/>
</dbReference>
<dbReference type="SUPFAM" id="SSF57184">
    <property type="entry name" value="Growth factor receptor domain"/>
    <property type="match status" value="2"/>
</dbReference>
<dbReference type="RefSeq" id="XP_017694141.1">
    <property type="nucleotide sequence ID" value="XM_017838652.1"/>
</dbReference>
<dbReference type="PROSITE" id="PS50011">
    <property type="entry name" value="PROTEIN_KINASE_DOM"/>
    <property type="match status" value="1"/>
</dbReference>
<evidence type="ECO:0000256" key="11">
    <source>
        <dbReference type="ARBA" id="ARBA00023136"/>
    </source>
</evidence>
<dbReference type="GO" id="GO:0004714">
    <property type="term" value="F:transmembrane receptor protein tyrosine kinase activity"/>
    <property type="evidence" value="ECO:0007669"/>
    <property type="project" value="UniProtKB-EC"/>
</dbReference>
<dbReference type="InterPro" id="IPR001245">
    <property type="entry name" value="Ser-Thr/Tyr_kinase_cat_dom"/>
</dbReference>
<evidence type="ECO:0000256" key="15">
    <source>
        <dbReference type="ARBA" id="ARBA00023180"/>
    </source>
</evidence>
<dbReference type="CDD" id="cd05111">
    <property type="entry name" value="PTK_HER3"/>
    <property type="match status" value="1"/>
</dbReference>
<keyword evidence="11 17" id="KW-0472">Membrane</keyword>
<evidence type="ECO:0000313" key="22">
    <source>
        <dbReference type="Proteomes" id="UP000504624"/>
    </source>
</evidence>
<dbReference type="Pfam" id="PF14843">
    <property type="entry name" value="GF_recep_IV"/>
    <property type="match status" value="1"/>
</dbReference>
<dbReference type="PIRSF" id="PIRSF000619">
    <property type="entry name" value="TyrPK_EGF-R"/>
    <property type="match status" value="1"/>
</dbReference>
<dbReference type="InterPro" id="IPR006212">
    <property type="entry name" value="Furin_repeat"/>
</dbReference>
<dbReference type="InterPro" id="IPR016245">
    <property type="entry name" value="Tyr_kinase_EGF/ERB/XmrK_rcpt"/>
</dbReference>
<keyword evidence="6" id="KW-0732">Signal</keyword>
<dbReference type="FunFam" id="3.30.200.20:FF:000276">
    <property type="entry name" value="Receptor tyrosine-protein kinase erbB-3"/>
    <property type="match status" value="1"/>
</dbReference>
<dbReference type="InterPro" id="IPR009030">
    <property type="entry name" value="Growth_fac_rcpt_cys_sf"/>
</dbReference>
<keyword evidence="10 20" id="KW-1133">Transmembrane helix</keyword>
<dbReference type="Pfam" id="PF01030">
    <property type="entry name" value="Recep_L_domain"/>
    <property type="match status" value="2"/>
</dbReference>
<keyword evidence="12 17" id="KW-0829">Tyrosine-protein kinase</keyword>
<evidence type="ECO:0000313" key="23">
    <source>
        <dbReference type="RefSeq" id="XP_017694141.1"/>
    </source>
</evidence>
<dbReference type="InterPro" id="IPR000719">
    <property type="entry name" value="Prot_kinase_dom"/>
</dbReference>
<dbReference type="Gene3D" id="6.10.250.2930">
    <property type="match status" value="1"/>
</dbReference>
<reference evidence="23" key="1">
    <citation type="submission" date="2025-08" db="UniProtKB">
        <authorList>
            <consortium name="RefSeq"/>
        </authorList>
    </citation>
    <scope>IDENTIFICATION</scope>
</reference>
<keyword evidence="7 17" id="KW-0547">Nucleotide-binding</keyword>
<dbReference type="InterPro" id="IPR044912">
    <property type="entry name" value="Egfr_JX_dom"/>
</dbReference>
<dbReference type="Gene3D" id="3.30.200.20">
    <property type="entry name" value="Phosphorylase Kinase, domain 1"/>
    <property type="match status" value="1"/>
</dbReference>
<dbReference type="InterPro" id="IPR006211">
    <property type="entry name" value="Furin-like_Cys-rich_dom"/>
</dbReference>
<evidence type="ECO:0000256" key="6">
    <source>
        <dbReference type="ARBA" id="ARBA00022729"/>
    </source>
</evidence>
<dbReference type="GeneID" id="108509291"/>
<dbReference type="OrthoDB" id="6219513at2759"/>
<dbReference type="PANTHER" id="PTHR24416:SF88">
    <property type="entry name" value="RECEPTOR TYROSINE-PROTEIN KINASE ERBB-3"/>
    <property type="match status" value="1"/>
</dbReference>
<keyword evidence="15" id="KW-0325">Glycoprotein</keyword>
<evidence type="ECO:0000256" key="18">
    <source>
        <dbReference type="PIRSR" id="PIRSR000619-2"/>
    </source>
</evidence>
<keyword evidence="3" id="KW-0597">Phosphoprotein</keyword>
<feature type="binding site" evidence="18">
    <location>
        <position position="633"/>
    </location>
    <ligand>
        <name>ATP</name>
        <dbReference type="ChEBI" id="CHEBI:30616"/>
    </ligand>
</feature>
<evidence type="ECO:0000256" key="14">
    <source>
        <dbReference type="ARBA" id="ARBA00023170"/>
    </source>
</evidence>
<organism evidence="22 23">
    <name type="scientific">Lepidothrix coronata</name>
    <name type="common">blue-crowned manakin</name>
    <dbReference type="NCBI Taxonomy" id="321398"/>
    <lineage>
        <taxon>Eukaryota</taxon>
        <taxon>Metazoa</taxon>
        <taxon>Chordata</taxon>
        <taxon>Craniata</taxon>
        <taxon>Vertebrata</taxon>
        <taxon>Euteleostomi</taxon>
        <taxon>Archelosauria</taxon>
        <taxon>Archosauria</taxon>
        <taxon>Dinosauria</taxon>
        <taxon>Saurischia</taxon>
        <taxon>Theropoda</taxon>
        <taxon>Coelurosauria</taxon>
        <taxon>Aves</taxon>
        <taxon>Neognathae</taxon>
        <taxon>Neoaves</taxon>
        <taxon>Telluraves</taxon>
        <taxon>Australaves</taxon>
        <taxon>Passeriformes</taxon>
        <taxon>Pipridae</taxon>
        <taxon>Lepidothrix</taxon>
    </lineage>
</organism>
<dbReference type="SUPFAM" id="SSF56112">
    <property type="entry name" value="Protein kinase-like (PK-like)"/>
    <property type="match status" value="1"/>
</dbReference>
<dbReference type="PANTHER" id="PTHR24416">
    <property type="entry name" value="TYROSINE-PROTEIN KINASE RECEPTOR"/>
    <property type="match status" value="1"/>
</dbReference>
<dbReference type="FunFam" id="1.10.510.10:FF:000233">
    <property type="entry name" value="receptor tyrosine-protein kinase erbB-3"/>
    <property type="match status" value="1"/>
</dbReference>
<dbReference type="GO" id="GO:0043235">
    <property type="term" value="C:receptor complex"/>
    <property type="evidence" value="ECO:0007669"/>
    <property type="project" value="TreeGrafter"/>
</dbReference>
<dbReference type="GO" id="GO:0022008">
    <property type="term" value="P:neurogenesis"/>
    <property type="evidence" value="ECO:0007669"/>
    <property type="project" value="TreeGrafter"/>
</dbReference>
<dbReference type="Gene3D" id="2.10.220.10">
    <property type="entry name" value="Hormone Receptor, Insulin-like Growth Factor Receptor 1, Chain A, domain 2"/>
    <property type="match status" value="3"/>
</dbReference>
<evidence type="ECO:0000256" key="13">
    <source>
        <dbReference type="ARBA" id="ARBA00023157"/>
    </source>
</evidence>